<reference evidence="8 9" key="1">
    <citation type="journal article" date="2006" name="Proc. Natl. Acad. Sci. U.S.A.">
        <title>Genomic analysis of the uncultivated marine crenarchaeote Cenarchaeum symbiosum.</title>
        <authorList>
            <person name="Hallam S.J."/>
            <person name="Konstantinidis K.T."/>
            <person name="Putnam N."/>
            <person name="Schleper C."/>
            <person name="Watanabe Y."/>
            <person name="Sugahara J."/>
            <person name="Preston C."/>
            <person name="de la Torre J."/>
            <person name="Richardson P.M."/>
            <person name="DeLong E.F."/>
        </authorList>
    </citation>
    <scope>NUCLEOTIDE SEQUENCE [LARGE SCALE GENOMIC DNA]</scope>
    <source>
        <strain evidence="9">A</strain>
    </source>
</reference>
<keyword evidence="1" id="KW-0479">Metal-binding</keyword>
<dbReference type="Gene3D" id="3.40.50.300">
    <property type="entry name" value="P-loop containing nucleotide triphosphate hydrolases"/>
    <property type="match status" value="2"/>
</dbReference>
<dbReference type="SMART" id="SM00487">
    <property type="entry name" value="DEXDc"/>
    <property type="match status" value="1"/>
</dbReference>
<keyword evidence="6" id="KW-0234">DNA repair</keyword>
<dbReference type="GO" id="GO:0003678">
    <property type="term" value="F:DNA helicase activity"/>
    <property type="evidence" value="ECO:0007669"/>
    <property type="project" value="InterPro"/>
</dbReference>
<evidence type="ECO:0000256" key="6">
    <source>
        <dbReference type="ARBA" id="ARBA00023204"/>
    </source>
</evidence>
<organism evidence="8 9">
    <name type="scientific">Cenarchaeum symbiosum (strain A)</name>
    <dbReference type="NCBI Taxonomy" id="414004"/>
    <lineage>
        <taxon>Archaea</taxon>
        <taxon>Nitrososphaerota</taxon>
        <taxon>Candidatus Cenarchaeales</taxon>
        <taxon>Candidatus Cenarchaeaceae</taxon>
        <taxon>Candidatus Cenarchaeum</taxon>
    </lineage>
</organism>
<dbReference type="GO" id="GO:0051539">
    <property type="term" value="F:4 iron, 4 sulfur cluster binding"/>
    <property type="evidence" value="ECO:0007669"/>
    <property type="project" value="UniProtKB-KW"/>
</dbReference>
<evidence type="ECO:0000256" key="4">
    <source>
        <dbReference type="ARBA" id="ARBA00022801"/>
    </source>
</evidence>
<dbReference type="STRING" id="414004.CENSYa_0208"/>
<dbReference type="Pfam" id="PF13307">
    <property type="entry name" value="Helicase_C_2"/>
    <property type="match status" value="1"/>
</dbReference>
<sequence>MLKSFPGELVPRPIQKEILSEIDSVLGSGYTKIVLCAPTGSGKSPIAVALAAKFESSFVVTATKSLQDQYSRDFPMLKPVKGKDNFACPKLMEEDKFDMGDYPGAIRAGLTCNKGECIEKRVENGKEVERTCRFKPAIADYEKGPSGTVCPYYGQKYAALLAPHSIWNYASYFQMMKYTRKAYESYLDRKVAVFDEAHRIEDQIINFVGITIRASQVEECGLILGDYELGEIEGVTSLLDDLAGSYAKAIQEVQEHESRRPNPDYSKLVPLENKYERAARAKISVYSDGENFVVNDPQMSQGEFSSITLTPLDISGYVEDLCLSPYQVFMSATISRDPFCETTGIDPDKVAFVDVEHSPFSMESRRIEFMDIARLNYSSPPSDEQKVIKAIDGIMKDLHPGERGLILTSSIKRCYDILAGLSPSSKARVRLCHSTNEGGRTQDQVLAEHADTPGSVLLSASLWEGVDLKDDRSRFQIIAKAPYPGLGDKRTKIKQKKYPLWYSSQALTKLLQGFGRSIRNEDDRAVTYVLDSGVKDLIRRARRMVPKSYHDVLKFEHFS</sequence>
<dbReference type="InterPro" id="IPR045028">
    <property type="entry name" value="DinG/Rad3-like"/>
</dbReference>
<gene>
    <name evidence="8" type="ordered locus">CENSYa_0208</name>
</gene>
<evidence type="ECO:0000256" key="1">
    <source>
        <dbReference type="ARBA" id="ARBA00022485"/>
    </source>
</evidence>
<dbReference type="HOGENOM" id="CLU_033880_0_0_2"/>
<dbReference type="InterPro" id="IPR027417">
    <property type="entry name" value="P-loop_NTPase"/>
</dbReference>
<dbReference type="InterPro" id="IPR006935">
    <property type="entry name" value="Helicase/UvrB_N"/>
</dbReference>
<dbReference type="GO" id="GO:0016818">
    <property type="term" value="F:hydrolase activity, acting on acid anhydrides, in phosphorus-containing anhydrides"/>
    <property type="evidence" value="ECO:0007669"/>
    <property type="project" value="InterPro"/>
</dbReference>
<dbReference type="InterPro" id="IPR006555">
    <property type="entry name" value="ATP-dep_Helicase_C"/>
</dbReference>
<dbReference type="Pfam" id="PF04851">
    <property type="entry name" value="ResIII"/>
    <property type="match status" value="1"/>
</dbReference>
<feature type="domain" description="Helicase ATP-binding" evidence="7">
    <location>
        <begin position="1"/>
        <end position="242"/>
    </location>
</feature>
<accession>A0RU34</accession>
<dbReference type="InterPro" id="IPR006554">
    <property type="entry name" value="Helicase-like_DEXD_c2"/>
</dbReference>
<dbReference type="InterPro" id="IPR014001">
    <property type="entry name" value="Helicase_ATP-bd"/>
</dbReference>
<dbReference type="AlphaFoldDB" id="A0RU34"/>
<keyword evidence="9" id="KW-1185">Reference proteome</keyword>
<dbReference type="SMART" id="SM00491">
    <property type="entry name" value="HELICc2"/>
    <property type="match status" value="1"/>
</dbReference>
<proteinExistence type="predicted"/>
<keyword evidence="4" id="KW-0378">Hydrolase</keyword>
<name>A0RU34_CENSY</name>
<evidence type="ECO:0000259" key="7">
    <source>
        <dbReference type="PROSITE" id="PS51193"/>
    </source>
</evidence>
<keyword evidence="1" id="KW-0411">Iron-sulfur</keyword>
<evidence type="ECO:0000256" key="2">
    <source>
        <dbReference type="ARBA" id="ARBA00022741"/>
    </source>
</evidence>
<dbReference type="GO" id="GO:0003677">
    <property type="term" value="F:DNA binding"/>
    <property type="evidence" value="ECO:0007669"/>
    <property type="project" value="InterPro"/>
</dbReference>
<protein>
    <submittedName>
        <fullName evidence="8">Rad3-related DNA helicase</fullName>
    </submittedName>
</protein>
<dbReference type="PATRIC" id="fig|414004.10.peg.182"/>
<dbReference type="PROSITE" id="PS51193">
    <property type="entry name" value="HELICASE_ATP_BIND_2"/>
    <property type="match status" value="1"/>
</dbReference>
<dbReference type="SMART" id="SM00488">
    <property type="entry name" value="DEXDc2"/>
    <property type="match status" value="1"/>
</dbReference>
<keyword evidence="8" id="KW-0347">Helicase</keyword>
<evidence type="ECO:0000256" key="3">
    <source>
        <dbReference type="ARBA" id="ARBA00022763"/>
    </source>
</evidence>
<evidence type="ECO:0000256" key="5">
    <source>
        <dbReference type="ARBA" id="ARBA00022840"/>
    </source>
</evidence>
<evidence type="ECO:0000313" key="8">
    <source>
        <dbReference type="EMBL" id="ABK76851.1"/>
    </source>
</evidence>
<dbReference type="EMBL" id="DP000238">
    <property type="protein sequence ID" value="ABK76851.1"/>
    <property type="molecule type" value="Genomic_DNA"/>
</dbReference>
<dbReference type="EnsemblBacteria" id="ABK76851">
    <property type="protein sequence ID" value="ABK76851"/>
    <property type="gene ID" value="CENSYa_0208"/>
</dbReference>
<dbReference type="Proteomes" id="UP000000758">
    <property type="component" value="Chromosome"/>
</dbReference>
<dbReference type="PANTHER" id="PTHR11472">
    <property type="entry name" value="DNA REPAIR DEAD HELICASE RAD3/XP-D SUBFAMILY MEMBER"/>
    <property type="match status" value="1"/>
</dbReference>
<dbReference type="KEGG" id="csy:CENSYa_0208"/>
<dbReference type="PANTHER" id="PTHR11472:SF34">
    <property type="entry name" value="REGULATOR OF TELOMERE ELONGATION HELICASE 1"/>
    <property type="match status" value="1"/>
</dbReference>
<keyword evidence="5" id="KW-0067">ATP-binding</keyword>
<dbReference type="GO" id="GO:0005524">
    <property type="term" value="F:ATP binding"/>
    <property type="evidence" value="ECO:0007669"/>
    <property type="project" value="UniProtKB-KW"/>
</dbReference>
<dbReference type="InterPro" id="IPR014013">
    <property type="entry name" value="Helic_SF1/SF2_ATP-bd_DinG/Rad3"/>
</dbReference>
<dbReference type="GO" id="GO:0006281">
    <property type="term" value="P:DNA repair"/>
    <property type="evidence" value="ECO:0007669"/>
    <property type="project" value="UniProtKB-KW"/>
</dbReference>
<keyword evidence="2" id="KW-0547">Nucleotide-binding</keyword>
<keyword evidence="1" id="KW-0004">4Fe-4S</keyword>
<keyword evidence="3" id="KW-0227">DNA damage</keyword>
<keyword evidence="1" id="KW-0408">Iron</keyword>
<evidence type="ECO:0000313" key="9">
    <source>
        <dbReference type="Proteomes" id="UP000000758"/>
    </source>
</evidence>
<dbReference type="SUPFAM" id="SSF52540">
    <property type="entry name" value="P-loop containing nucleoside triphosphate hydrolases"/>
    <property type="match status" value="1"/>
</dbReference>